<evidence type="ECO:0000313" key="3">
    <source>
        <dbReference type="EMBL" id="MFC7257430.1"/>
    </source>
</evidence>
<dbReference type="AlphaFoldDB" id="A0ABD6A425"/>
<name>A0ABD6A425_9EURY</name>
<dbReference type="EMBL" id="JBHTAT010000006">
    <property type="protein sequence ID" value="MFC7257430.1"/>
    <property type="molecule type" value="Genomic_DNA"/>
</dbReference>
<accession>A0ABD6A425</accession>
<gene>
    <name evidence="2" type="ORF">ACFQKE_19305</name>
    <name evidence="3" type="ORF">ACFQKE_19460</name>
</gene>
<reference evidence="4" key="2">
    <citation type="journal article" date="2019" name="Int. J. Syst. Evol. Microbiol.">
        <title>The Global Catalogue of Microorganisms (GCM) 10K type strain sequencing project: providing services to taxonomists for standard genome sequencing and annotation.</title>
        <authorList>
            <consortium name="The Broad Institute Genomics Platform"/>
            <consortium name="The Broad Institute Genome Sequencing Center for Infectious Disease"/>
            <person name="Wu L."/>
            <person name="Ma J."/>
        </authorList>
    </citation>
    <scope>NUCLEOTIDE SEQUENCE [LARGE SCALE GENOMIC DNA]</scope>
    <source>
        <strain evidence="4">GX21</strain>
    </source>
</reference>
<evidence type="ECO:0000313" key="4">
    <source>
        <dbReference type="Proteomes" id="UP001596434"/>
    </source>
</evidence>
<reference evidence="3" key="3">
    <citation type="submission" date="2024-09" db="EMBL/GenBank/DDBJ databases">
        <authorList>
            <person name="Sun Q."/>
        </authorList>
    </citation>
    <scope>NUCLEOTIDE SEQUENCE</scope>
    <source>
        <strain evidence="3">CGMCC 4.163</strain>
    </source>
</reference>
<protein>
    <submittedName>
        <fullName evidence="3">Uncharacterized protein</fullName>
    </submittedName>
</protein>
<keyword evidence="4" id="KW-1185">Reference proteome</keyword>
<reference evidence="3" key="1">
    <citation type="journal article" date="2014" name="Int. J. Syst. Evol. Microbiol.">
        <title>Complete genome sequence of Corynebacterium casei LMG S-19264T (=DSM 44701T), isolated from a smear-ripened cheese.</title>
        <authorList>
            <consortium name="US DOE Joint Genome Institute (JGI-PGF)"/>
            <person name="Walter F."/>
            <person name="Albersmeier A."/>
            <person name="Kalinowski J."/>
            <person name="Ruckert C."/>
        </authorList>
    </citation>
    <scope>NUCLEOTIDE SEQUENCE [LARGE SCALE GENOMIC DNA]</scope>
    <source>
        <strain evidence="3">CGMCC 4.163</strain>
    </source>
</reference>
<sequence>MTRRSEREIARTLDKLSGGDYPPATLEDVLTADVVEFVPNANTDSPVWRLDGEPKAVPRNVRADAMRVWLEGEPEHFDPKTLPDGALNHSPPRGGV</sequence>
<organism evidence="3 4">
    <name type="scientific">Haloplanus litoreus</name>
    <dbReference type="NCBI Taxonomy" id="767515"/>
    <lineage>
        <taxon>Archaea</taxon>
        <taxon>Methanobacteriati</taxon>
        <taxon>Methanobacteriota</taxon>
        <taxon>Stenosarchaea group</taxon>
        <taxon>Halobacteria</taxon>
        <taxon>Halobacteriales</taxon>
        <taxon>Haloferacaceae</taxon>
        <taxon>Haloplanus</taxon>
    </lineage>
</organism>
<evidence type="ECO:0000313" key="2">
    <source>
        <dbReference type="EMBL" id="MFC7257399.1"/>
    </source>
</evidence>
<comment type="caution">
    <text evidence="3">The sequence shown here is derived from an EMBL/GenBank/DDBJ whole genome shotgun (WGS) entry which is preliminary data.</text>
</comment>
<dbReference type="RefSeq" id="WP_379707148.1">
    <property type="nucleotide sequence ID" value="NZ_JBHTAT010000006.1"/>
</dbReference>
<feature type="region of interest" description="Disordered" evidence="1">
    <location>
        <begin position="72"/>
        <end position="96"/>
    </location>
</feature>
<dbReference type="Proteomes" id="UP001596434">
    <property type="component" value="Unassembled WGS sequence"/>
</dbReference>
<evidence type="ECO:0000256" key="1">
    <source>
        <dbReference type="SAM" id="MobiDB-lite"/>
    </source>
</evidence>
<proteinExistence type="predicted"/>
<dbReference type="EMBL" id="JBHTAT010000006">
    <property type="protein sequence ID" value="MFC7257399.1"/>
    <property type="molecule type" value="Genomic_DNA"/>
</dbReference>